<gene>
    <name evidence="5" type="ORF">PI95_025530</name>
</gene>
<dbReference type="InterPro" id="IPR019734">
    <property type="entry name" value="TPR_rpt"/>
</dbReference>
<reference evidence="5 6" key="1">
    <citation type="journal article" date="2015" name="Genome Announc.">
        <title>Draft Genome Sequence of Cyanobacterium Hassallia byssoidea Strain VB512170, Isolated from Monuments in India.</title>
        <authorList>
            <person name="Singh D."/>
            <person name="Chandrababunaidu M.M."/>
            <person name="Panda A."/>
            <person name="Sen D."/>
            <person name="Bhattacharyya S."/>
            <person name="Adhikary S.P."/>
            <person name="Tripathy S."/>
        </authorList>
    </citation>
    <scope>NUCLEOTIDE SEQUENCE [LARGE SCALE GENOMIC DNA]</scope>
    <source>
        <strain evidence="5 6">VB512170</strain>
    </source>
</reference>
<feature type="transmembrane region" description="Helical" evidence="4">
    <location>
        <begin position="57"/>
        <end position="78"/>
    </location>
</feature>
<dbReference type="GO" id="GO:0009279">
    <property type="term" value="C:cell outer membrane"/>
    <property type="evidence" value="ECO:0007669"/>
    <property type="project" value="TreeGrafter"/>
</dbReference>
<keyword evidence="6" id="KW-1185">Reference proteome</keyword>
<keyword evidence="4" id="KW-0472">Membrane</keyword>
<dbReference type="SMART" id="SM00028">
    <property type="entry name" value="TPR"/>
    <property type="match status" value="3"/>
</dbReference>
<protein>
    <submittedName>
        <fullName evidence="5">Tetratricopeptide repeat protein</fullName>
    </submittedName>
</protein>
<dbReference type="RefSeq" id="WP_052325243.1">
    <property type="nucleotide sequence ID" value="NZ_JTCM02000083.1"/>
</dbReference>
<accession>A0A846HE42</accession>
<dbReference type="PANTHER" id="PTHR44858">
    <property type="entry name" value="TETRATRICOPEPTIDE REPEAT PROTEIN 6"/>
    <property type="match status" value="1"/>
</dbReference>
<dbReference type="Pfam" id="PF13174">
    <property type="entry name" value="TPR_6"/>
    <property type="match status" value="1"/>
</dbReference>
<dbReference type="SUPFAM" id="SSF48452">
    <property type="entry name" value="TPR-like"/>
    <property type="match status" value="1"/>
</dbReference>
<dbReference type="AlphaFoldDB" id="A0A846HE42"/>
<name>A0A846HE42_9CYAN</name>
<evidence type="ECO:0000256" key="1">
    <source>
        <dbReference type="ARBA" id="ARBA00022737"/>
    </source>
</evidence>
<evidence type="ECO:0000313" key="5">
    <source>
        <dbReference type="EMBL" id="NEU75827.1"/>
    </source>
</evidence>
<comment type="caution">
    <text evidence="5">The sequence shown here is derived from an EMBL/GenBank/DDBJ whole genome shotgun (WGS) entry which is preliminary data.</text>
</comment>
<evidence type="ECO:0000313" key="6">
    <source>
        <dbReference type="Proteomes" id="UP000031549"/>
    </source>
</evidence>
<dbReference type="GO" id="GO:0046813">
    <property type="term" value="P:receptor-mediated virion attachment to host cell"/>
    <property type="evidence" value="ECO:0007669"/>
    <property type="project" value="TreeGrafter"/>
</dbReference>
<proteinExistence type="predicted"/>
<keyword evidence="2 3" id="KW-0802">TPR repeat</keyword>
<dbReference type="EMBL" id="JTCM02000083">
    <property type="protein sequence ID" value="NEU75827.1"/>
    <property type="molecule type" value="Genomic_DNA"/>
</dbReference>
<keyword evidence="4" id="KW-0812">Transmembrane</keyword>
<feature type="repeat" description="TPR" evidence="3">
    <location>
        <begin position="115"/>
        <end position="148"/>
    </location>
</feature>
<keyword evidence="4" id="KW-1133">Transmembrane helix</keyword>
<keyword evidence="1" id="KW-0677">Repeat</keyword>
<sequence length="226" mass="25046">MISDIKGLYNAWGKQIIKKKILNNAPLLTTTEVHQPTTTQGIDIKAFQNSTNSNGDLAAIAIVAGTVLAFGSTISLICKALNLGKSAAKIAEDTQQEKHKTVIASTISGNQQSIIAAYIKQAHTFNRQGDTNKAIALFDNAIRVFPDDAYLYSQRANLRWQNLQDTNGALEDYTQAINLHPDNPLFYLWRSQVYYEIGDKCKAMADYNTAIRLAPEDTMYHSFKNG</sequence>
<feature type="repeat" description="TPR" evidence="3">
    <location>
        <begin position="184"/>
        <end position="217"/>
    </location>
</feature>
<organism evidence="5 6">
    <name type="scientific">Hassallia byssoidea VB512170</name>
    <dbReference type="NCBI Taxonomy" id="1304833"/>
    <lineage>
        <taxon>Bacteria</taxon>
        <taxon>Bacillati</taxon>
        <taxon>Cyanobacteriota</taxon>
        <taxon>Cyanophyceae</taxon>
        <taxon>Nostocales</taxon>
        <taxon>Tolypothrichaceae</taxon>
        <taxon>Hassallia</taxon>
    </lineage>
</organism>
<dbReference type="Proteomes" id="UP000031549">
    <property type="component" value="Unassembled WGS sequence"/>
</dbReference>
<evidence type="ECO:0000256" key="4">
    <source>
        <dbReference type="SAM" id="Phobius"/>
    </source>
</evidence>
<dbReference type="Pfam" id="PF13414">
    <property type="entry name" value="TPR_11"/>
    <property type="match status" value="1"/>
</dbReference>
<dbReference type="Gene3D" id="1.25.40.10">
    <property type="entry name" value="Tetratricopeptide repeat domain"/>
    <property type="match status" value="1"/>
</dbReference>
<dbReference type="InterPro" id="IPR050498">
    <property type="entry name" value="Ycf3"/>
</dbReference>
<dbReference type="InterPro" id="IPR011990">
    <property type="entry name" value="TPR-like_helical_dom_sf"/>
</dbReference>
<evidence type="ECO:0000256" key="2">
    <source>
        <dbReference type="ARBA" id="ARBA00022803"/>
    </source>
</evidence>
<evidence type="ECO:0000256" key="3">
    <source>
        <dbReference type="PROSITE-ProRule" id="PRU00339"/>
    </source>
</evidence>
<dbReference type="PANTHER" id="PTHR44858:SF1">
    <property type="entry name" value="UDP-N-ACETYLGLUCOSAMINE--PEPTIDE N-ACETYLGLUCOSAMINYLTRANSFERASE SPINDLY-RELATED"/>
    <property type="match status" value="1"/>
</dbReference>
<dbReference type="PROSITE" id="PS50005">
    <property type="entry name" value="TPR"/>
    <property type="match status" value="2"/>
</dbReference>